<protein>
    <recommendedName>
        <fullName evidence="3">ABC transporter domain-containing protein</fullName>
    </recommendedName>
</protein>
<sequence length="249" mass="27735">MPPPRQALPTLPPTYCLTLRLLRQHVPRRLPSSHCDLIPYAYELDVNKHPGLDDDNFLFDPTYGERCVGHYNLSFQSMPSSPPIRADSPASTPSYSPFARSAAPLIPHFPPLYCAHAWARCHLPNPTTRVIRPLLISTFEHVPCACIAPVNARAAMRTSRVWRSFSSPRTGACSMWIERMAEDRVWSAAGVLVSDPKGWDIKINSYTLSGEGAEVSLNYGQPRGLLGENGPGKSTFLQSIAERSQVRRR</sequence>
<dbReference type="Proteomes" id="UP000814176">
    <property type="component" value="Unassembled WGS sequence"/>
</dbReference>
<evidence type="ECO:0008006" key="3">
    <source>
        <dbReference type="Google" id="ProtNLM"/>
    </source>
</evidence>
<comment type="caution">
    <text evidence="1">The sequence shown here is derived from an EMBL/GenBank/DDBJ whole genome shotgun (WGS) entry which is preliminary data.</text>
</comment>
<accession>A0ABQ8KQN2</accession>
<name>A0ABQ8KQN2_9APHY</name>
<keyword evidence="2" id="KW-1185">Reference proteome</keyword>
<dbReference type="RefSeq" id="XP_047782400.1">
    <property type="nucleotide sequence ID" value="XM_047927106.1"/>
</dbReference>
<dbReference type="EMBL" id="JADCUA010000004">
    <property type="protein sequence ID" value="KAH9840934.1"/>
    <property type="molecule type" value="Genomic_DNA"/>
</dbReference>
<gene>
    <name evidence="1" type="ORF">C8Q71DRAFT_854781</name>
</gene>
<organism evidence="1 2">
    <name type="scientific">Rhodofomes roseus</name>
    <dbReference type="NCBI Taxonomy" id="34475"/>
    <lineage>
        <taxon>Eukaryota</taxon>
        <taxon>Fungi</taxon>
        <taxon>Dikarya</taxon>
        <taxon>Basidiomycota</taxon>
        <taxon>Agaricomycotina</taxon>
        <taxon>Agaricomycetes</taxon>
        <taxon>Polyporales</taxon>
        <taxon>Rhodofomes</taxon>
    </lineage>
</organism>
<reference evidence="1 2" key="1">
    <citation type="journal article" date="2021" name="Environ. Microbiol.">
        <title>Gene family expansions and transcriptome signatures uncover fungal adaptations to wood decay.</title>
        <authorList>
            <person name="Hage H."/>
            <person name="Miyauchi S."/>
            <person name="Viragh M."/>
            <person name="Drula E."/>
            <person name="Min B."/>
            <person name="Chaduli D."/>
            <person name="Navarro D."/>
            <person name="Favel A."/>
            <person name="Norest M."/>
            <person name="Lesage-Meessen L."/>
            <person name="Balint B."/>
            <person name="Merenyi Z."/>
            <person name="de Eugenio L."/>
            <person name="Morin E."/>
            <person name="Martinez A.T."/>
            <person name="Baldrian P."/>
            <person name="Stursova M."/>
            <person name="Martinez M.J."/>
            <person name="Novotny C."/>
            <person name="Magnuson J.K."/>
            <person name="Spatafora J.W."/>
            <person name="Maurice S."/>
            <person name="Pangilinan J."/>
            <person name="Andreopoulos W."/>
            <person name="LaButti K."/>
            <person name="Hundley H."/>
            <person name="Na H."/>
            <person name="Kuo A."/>
            <person name="Barry K."/>
            <person name="Lipzen A."/>
            <person name="Henrissat B."/>
            <person name="Riley R."/>
            <person name="Ahrendt S."/>
            <person name="Nagy L.G."/>
            <person name="Grigoriev I.V."/>
            <person name="Martin F."/>
            <person name="Rosso M.N."/>
        </authorList>
    </citation>
    <scope>NUCLEOTIDE SEQUENCE [LARGE SCALE GENOMIC DNA]</scope>
    <source>
        <strain evidence="1 2">CIRM-BRFM 1785</strain>
    </source>
</reference>
<evidence type="ECO:0000313" key="2">
    <source>
        <dbReference type="Proteomes" id="UP000814176"/>
    </source>
</evidence>
<evidence type="ECO:0000313" key="1">
    <source>
        <dbReference type="EMBL" id="KAH9840934.1"/>
    </source>
</evidence>
<proteinExistence type="predicted"/>
<dbReference type="GeneID" id="72007838"/>